<dbReference type="InterPro" id="IPR016161">
    <property type="entry name" value="Ald_DH/histidinol_DH"/>
</dbReference>
<organism evidence="2 3">
    <name type="scientific">Solitalea koreensis</name>
    <dbReference type="NCBI Taxonomy" id="543615"/>
    <lineage>
        <taxon>Bacteria</taxon>
        <taxon>Pseudomonadati</taxon>
        <taxon>Bacteroidota</taxon>
        <taxon>Sphingobacteriia</taxon>
        <taxon>Sphingobacteriales</taxon>
        <taxon>Sphingobacteriaceae</taxon>
        <taxon>Solitalea</taxon>
    </lineage>
</organism>
<dbReference type="GO" id="GO:0008218">
    <property type="term" value="P:bioluminescence"/>
    <property type="evidence" value="ECO:0007669"/>
    <property type="project" value="InterPro"/>
</dbReference>
<dbReference type="SUPFAM" id="SSF53720">
    <property type="entry name" value="ALDH-like"/>
    <property type="match status" value="1"/>
</dbReference>
<accession>A0A521DB22</accession>
<dbReference type="InterPro" id="IPR008670">
    <property type="entry name" value="CoA_reduct_LuxC"/>
</dbReference>
<dbReference type="Pfam" id="PF05893">
    <property type="entry name" value="LuxC"/>
    <property type="match status" value="1"/>
</dbReference>
<dbReference type="RefSeq" id="WP_142604118.1">
    <property type="nucleotide sequence ID" value="NZ_FXSZ01000006.1"/>
</dbReference>
<dbReference type="Proteomes" id="UP000315971">
    <property type="component" value="Unassembled WGS sequence"/>
</dbReference>
<evidence type="ECO:0000313" key="2">
    <source>
        <dbReference type="EMBL" id="SMO68873.1"/>
    </source>
</evidence>
<keyword evidence="1" id="KW-0521">NADP</keyword>
<dbReference type="OrthoDB" id="1522941at2"/>
<dbReference type="AlphaFoldDB" id="A0A521DB22"/>
<gene>
    <name evidence="2" type="ORF">SAMN06265350_106154</name>
</gene>
<name>A0A521DB22_9SPHI</name>
<proteinExistence type="predicted"/>
<evidence type="ECO:0000256" key="1">
    <source>
        <dbReference type="ARBA" id="ARBA00022857"/>
    </source>
</evidence>
<reference evidence="2 3" key="1">
    <citation type="submission" date="2017-05" db="EMBL/GenBank/DDBJ databases">
        <authorList>
            <person name="Varghese N."/>
            <person name="Submissions S."/>
        </authorList>
    </citation>
    <scope>NUCLEOTIDE SEQUENCE [LARGE SCALE GENOMIC DNA]</scope>
    <source>
        <strain evidence="2 3">DSM 21342</strain>
    </source>
</reference>
<dbReference type="GO" id="GO:0003995">
    <property type="term" value="F:acyl-CoA dehydrogenase activity"/>
    <property type="evidence" value="ECO:0007669"/>
    <property type="project" value="InterPro"/>
</dbReference>
<sequence length="341" mass="38621">MPDLSTEQVITSLSILGNYLSNPSAELEQLVNAAQFNNAWFTAESTQNALFSIGNSLKEEKLKKWLLTYESGLFLQKKSKKVGLILAGNLPLVGFHDIVCVLASGNKALIKLSSQDTKLIPFLLKKLTEIEPAFAGRFEFVERLTDFDAIIATGSNNSSRYFDYYFSKYPHIIRKNRNSVAVLNGSETADDFHELGKDIFWYFGLGCRNVSKLYVPQGYNFTSFFEGIESYKPIINHNKYANNFDYNLTLLLMNKVKYLENHFLMISENSSYSSPIASLHYEFYADETELKTRLATDADLIQCVVSKDGLFQGSLSFGTAQQPELWDYADGIDTMEFLLKI</sequence>
<dbReference type="EMBL" id="FXSZ01000006">
    <property type="protein sequence ID" value="SMO68873.1"/>
    <property type="molecule type" value="Genomic_DNA"/>
</dbReference>
<evidence type="ECO:0000313" key="3">
    <source>
        <dbReference type="Proteomes" id="UP000315971"/>
    </source>
</evidence>
<protein>
    <submittedName>
        <fullName evidence="2">Acyl-CoA reductase (LuxC)</fullName>
    </submittedName>
</protein>
<keyword evidence="3" id="KW-1185">Reference proteome</keyword>